<proteinExistence type="predicted"/>
<dbReference type="EMBL" id="JANEYT010000127">
    <property type="protein sequence ID" value="MCQ1061230.1"/>
    <property type="molecule type" value="Genomic_DNA"/>
</dbReference>
<keyword evidence="1" id="KW-1133">Transmembrane helix</keyword>
<feature type="non-terminal residue" evidence="2">
    <location>
        <position position="1"/>
    </location>
</feature>
<organism evidence="2 3">
    <name type="scientific">Photobacterium pectinilyticum</name>
    <dbReference type="NCBI Taxonomy" id="2906793"/>
    <lineage>
        <taxon>Bacteria</taxon>
        <taxon>Pseudomonadati</taxon>
        <taxon>Pseudomonadota</taxon>
        <taxon>Gammaproteobacteria</taxon>
        <taxon>Vibrionales</taxon>
        <taxon>Vibrionaceae</taxon>
        <taxon>Photobacterium</taxon>
    </lineage>
</organism>
<evidence type="ECO:0000256" key="1">
    <source>
        <dbReference type="SAM" id="Phobius"/>
    </source>
</evidence>
<dbReference type="InterPro" id="IPR025597">
    <property type="entry name" value="DUF4345"/>
</dbReference>
<evidence type="ECO:0000313" key="3">
    <source>
        <dbReference type="Proteomes" id="UP001524460"/>
    </source>
</evidence>
<dbReference type="Proteomes" id="UP001524460">
    <property type="component" value="Unassembled WGS sequence"/>
</dbReference>
<evidence type="ECO:0000313" key="2">
    <source>
        <dbReference type="EMBL" id="MCQ1061230.1"/>
    </source>
</evidence>
<sequence>WTTYHHFQEAVMELSKCSTIRISYLVIFMLGLAAGRLTSIIFDGMPHWLLFIYLLLEIGFGVVALKMINLETTENTRGNR</sequence>
<comment type="caution">
    <text evidence="2">The sequence shown here is derived from an EMBL/GenBank/DDBJ whole genome shotgun (WGS) entry which is preliminary data.</text>
</comment>
<reference evidence="2 3" key="1">
    <citation type="submission" date="2022-07" db="EMBL/GenBank/DDBJ databases">
        <title>Photobacterium pectinilyticum sp. nov., a marine bacterium isolated from surface seawater of Qingdao offshore.</title>
        <authorList>
            <person name="Wang X."/>
        </authorList>
    </citation>
    <scope>NUCLEOTIDE SEQUENCE [LARGE SCALE GENOMIC DNA]</scope>
    <source>
        <strain evidence="2 3">ZSDE20</strain>
    </source>
</reference>
<protein>
    <submittedName>
        <fullName evidence="2">DUF4345 domain-containing protein</fullName>
    </submittedName>
</protein>
<keyword evidence="3" id="KW-1185">Reference proteome</keyword>
<keyword evidence="1" id="KW-0812">Transmembrane</keyword>
<feature type="transmembrane region" description="Helical" evidence="1">
    <location>
        <begin position="48"/>
        <end position="68"/>
    </location>
</feature>
<dbReference type="Pfam" id="PF14248">
    <property type="entry name" value="DUF4345"/>
    <property type="match status" value="1"/>
</dbReference>
<dbReference type="RefSeq" id="WP_255045341.1">
    <property type="nucleotide sequence ID" value="NZ_JANEYT010000127.1"/>
</dbReference>
<gene>
    <name evidence="2" type="ORF">NHN17_24670</name>
</gene>
<feature type="transmembrane region" description="Helical" evidence="1">
    <location>
        <begin position="22"/>
        <end position="42"/>
    </location>
</feature>
<accession>A0ABT1N902</accession>
<keyword evidence="1" id="KW-0472">Membrane</keyword>
<name>A0ABT1N902_9GAMM</name>